<dbReference type="EMBL" id="JBDJPC010000008">
    <property type="protein sequence ID" value="KAL1493375.1"/>
    <property type="molecule type" value="Genomic_DNA"/>
</dbReference>
<comment type="caution">
    <text evidence="2">The sequence shown here is derived from an EMBL/GenBank/DDBJ whole genome shotgun (WGS) entry which is preliminary data.</text>
</comment>
<proteinExistence type="predicted"/>
<feature type="region of interest" description="Disordered" evidence="1">
    <location>
        <begin position="44"/>
        <end position="69"/>
    </location>
</feature>
<accession>A0ABD1EFY9</accession>
<dbReference type="AlphaFoldDB" id="A0ABD1EFY9"/>
<organism evidence="2 3">
    <name type="scientific">Hypothenemus hampei</name>
    <name type="common">Coffee berry borer</name>
    <dbReference type="NCBI Taxonomy" id="57062"/>
    <lineage>
        <taxon>Eukaryota</taxon>
        <taxon>Metazoa</taxon>
        <taxon>Ecdysozoa</taxon>
        <taxon>Arthropoda</taxon>
        <taxon>Hexapoda</taxon>
        <taxon>Insecta</taxon>
        <taxon>Pterygota</taxon>
        <taxon>Neoptera</taxon>
        <taxon>Endopterygota</taxon>
        <taxon>Coleoptera</taxon>
        <taxon>Polyphaga</taxon>
        <taxon>Cucujiformia</taxon>
        <taxon>Curculionidae</taxon>
        <taxon>Scolytinae</taxon>
        <taxon>Hypothenemus</taxon>
    </lineage>
</organism>
<evidence type="ECO:0000256" key="1">
    <source>
        <dbReference type="SAM" id="MobiDB-lite"/>
    </source>
</evidence>
<evidence type="ECO:0000313" key="3">
    <source>
        <dbReference type="Proteomes" id="UP001566132"/>
    </source>
</evidence>
<dbReference type="Proteomes" id="UP001566132">
    <property type="component" value="Unassembled WGS sequence"/>
</dbReference>
<name>A0ABD1EFY9_HYPHA</name>
<sequence length="143" mass="17378">MIRNEFLNVERRVERKFSTNSSQHSFENTVADFILVIPRPADKTGQKHKLTKERPTIRSRSCENKDKRGTDDKSVFEVIFWIYMLKQFSLLFTIEFTLQQKMFICESYFRNDQKVDGVWNYSLEYYLEEFKEKYLDEVIILQY</sequence>
<feature type="compositionally biased region" description="Basic and acidic residues" evidence="1">
    <location>
        <begin position="52"/>
        <end position="69"/>
    </location>
</feature>
<reference evidence="2 3" key="1">
    <citation type="submission" date="2024-05" db="EMBL/GenBank/DDBJ databases">
        <title>Genetic variation in Jamaican populations of the coffee berry borer (Hypothenemus hampei).</title>
        <authorList>
            <person name="Errbii M."/>
            <person name="Myrie A."/>
        </authorList>
    </citation>
    <scope>NUCLEOTIDE SEQUENCE [LARGE SCALE GENOMIC DNA]</scope>
    <source>
        <strain evidence="2">JA-Hopewell-2020-01-JO</strain>
        <tissue evidence="2">Whole body</tissue>
    </source>
</reference>
<evidence type="ECO:0000313" key="2">
    <source>
        <dbReference type="EMBL" id="KAL1493375.1"/>
    </source>
</evidence>
<keyword evidence="3" id="KW-1185">Reference proteome</keyword>
<protein>
    <submittedName>
        <fullName evidence="2">Uncharacterized protein</fullName>
    </submittedName>
</protein>
<gene>
    <name evidence="2" type="ORF">ABEB36_011441</name>
</gene>